<dbReference type="KEGG" id="halt:IM660_08565"/>
<dbReference type="InterPro" id="IPR043129">
    <property type="entry name" value="ATPase_NBD"/>
</dbReference>
<sequence>MSMAVSPATALGVDIGGTTIKVGRVASDGSLTDTRTVPTPRDPHVLAEVIATEVDRTPEPVIGVVNPGIIDERTGVVTFAANLGWRDLPLQAILERRLGRRVVLGHDVRAGALAESLWGAGAAGDMLFMPLGTGIASALVLDGVVRGTGWAGEVGQVLVADPDHPGTRVPFEQIASASALAARYAAATGSSDVSAGARGVLERLADGDPVAAEIVRTAIDTLADLLADTAGLLGPVPIVLGGGLAEAGDAVLEPLRAALVQRLPGELRAPLRAAVLGSWAGCLGAGALALELRQERR</sequence>
<reference evidence="2 3" key="1">
    <citation type="submission" date="2020-10" db="EMBL/GenBank/DDBJ databases">
        <title>Haloactinobacterium sp. RN3S43, a bacterium isolated from saline soil.</title>
        <authorList>
            <person name="Sun J.-Q."/>
        </authorList>
    </citation>
    <scope>NUCLEOTIDE SEQUENCE [LARGE SCALE GENOMIC DNA]</scope>
    <source>
        <strain evidence="2 3">RN3S43</strain>
    </source>
</reference>
<dbReference type="SUPFAM" id="SSF53067">
    <property type="entry name" value="Actin-like ATPase domain"/>
    <property type="match status" value="1"/>
</dbReference>
<dbReference type="EMBL" id="CP063169">
    <property type="protein sequence ID" value="QOR72264.1"/>
    <property type="molecule type" value="Genomic_DNA"/>
</dbReference>
<evidence type="ECO:0000313" key="3">
    <source>
        <dbReference type="Proteomes" id="UP000593758"/>
    </source>
</evidence>
<comment type="similarity">
    <text evidence="1">Belongs to the ROK (NagC/XylR) family.</text>
</comment>
<name>A0A7M1SZ73_9MICO</name>
<proteinExistence type="inferred from homology"/>
<evidence type="ECO:0000313" key="2">
    <source>
        <dbReference type="EMBL" id="QOR72264.1"/>
    </source>
</evidence>
<dbReference type="AlphaFoldDB" id="A0A7M1SZ73"/>
<dbReference type="RefSeq" id="WP_193498904.1">
    <property type="nucleotide sequence ID" value="NZ_CP063169.1"/>
</dbReference>
<gene>
    <name evidence="2" type="ORF">IM660_08565</name>
</gene>
<evidence type="ECO:0000256" key="1">
    <source>
        <dbReference type="ARBA" id="ARBA00006479"/>
    </source>
</evidence>
<dbReference type="PANTHER" id="PTHR18964">
    <property type="entry name" value="ROK (REPRESSOR, ORF, KINASE) FAMILY"/>
    <property type="match status" value="1"/>
</dbReference>
<organism evidence="2 3">
    <name type="scientific">Ruania alkalisoli</name>
    <dbReference type="NCBI Taxonomy" id="2779775"/>
    <lineage>
        <taxon>Bacteria</taxon>
        <taxon>Bacillati</taxon>
        <taxon>Actinomycetota</taxon>
        <taxon>Actinomycetes</taxon>
        <taxon>Micrococcales</taxon>
        <taxon>Ruaniaceae</taxon>
        <taxon>Ruania</taxon>
    </lineage>
</organism>
<dbReference type="Proteomes" id="UP000593758">
    <property type="component" value="Chromosome"/>
</dbReference>
<protein>
    <submittedName>
        <fullName evidence="2">ROK family protein</fullName>
    </submittedName>
</protein>
<accession>A0A7M1SZ73</accession>
<dbReference type="InterPro" id="IPR000600">
    <property type="entry name" value="ROK"/>
</dbReference>
<dbReference type="PANTHER" id="PTHR18964:SF149">
    <property type="entry name" value="BIFUNCTIONAL UDP-N-ACETYLGLUCOSAMINE 2-EPIMERASE_N-ACETYLMANNOSAMINE KINASE"/>
    <property type="match status" value="1"/>
</dbReference>
<keyword evidence="3" id="KW-1185">Reference proteome</keyword>
<dbReference type="Gene3D" id="3.30.420.40">
    <property type="match status" value="2"/>
</dbReference>
<dbReference type="Pfam" id="PF00480">
    <property type="entry name" value="ROK"/>
    <property type="match status" value="1"/>
</dbReference>